<gene>
    <name evidence="1" type="ORF">LAESUDRAFT_205482</name>
</gene>
<dbReference type="GeneID" id="63818603"/>
<reference evidence="1 2" key="1">
    <citation type="journal article" date="2016" name="Mol. Biol. Evol.">
        <title>Comparative Genomics of Early-Diverging Mushroom-Forming Fungi Provides Insights into the Origins of Lignocellulose Decay Capabilities.</title>
        <authorList>
            <person name="Nagy L.G."/>
            <person name="Riley R."/>
            <person name="Tritt A."/>
            <person name="Adam C."/>
            <person name="Daum C."/>
            <person name="Floudas D."/>
            <person name="Sun H."/>
            <person name="Yadav J.S."/>
            <person name="Pangilinan J."/>
            <person name="Larsson K.H."/>
            <person name="Matsuura K."/>
            <person name="Barry K."/>
            <person name="Labutti K."/>
            <person name="Kuo R."/>
            <person name="Ohm R.A."/>
            <person name="Bhattacharya S.S."/>
            <person name="Shirouzu T."/>
            <person name="Yoshinaga Y."/>
            <person name="Martin F.M."/>
            <person name="Grigoriev I.V."/>
            <person name="Hibbett D.S."/>
        </authorList>
    </citation>
    <scope>NUCLEOTIDE SEQUENCE [LARGE SCALE GENOMIC DNA]</scope>
    <source>
        <strain evidence="1 2">93-53</strain>
    </source>
</reference>
<sequence length="167" mass="18263">MSANGAAPADVTCHACVPVPSRPIALFPCFQALKFIPGIPDEPWSHQPGDVANRTARESYTACRTVLSTLARRPSAANHLCLQREPLPRLTAHCDQVLADCIDQCSDVTHGQSFNVTSRRRDKQLLNASATHFGFNAHDDADKEMMDDFADREDHAAKVDAIDSPLI</sequence>
<dbReference type="AlphaFoldDB" id="A0A165DYU3"/>
<dbReference type="RefSeq" id="XP_040763649.1">
    <property type="nucleotide sequence ID" value="XM_040901571.1"/>
</dbReference>
<dbReference type="EMBL" id="KV427627">
    <property type="protein sequence ID" value="KZT05909.1"/>
    <property type="molecule type" value="Genomic_DNA"/>
</dbReference>
<proteinExistence type="predicted"/>
<protein>
    <submittedName>
        <fullName evidence="1">Uncharacterized protein</fullName>
    </submittedName>
</protein>
<name>A0A165DYU3_9APHY</name>
<accession>A0A165DYU3</accession>
<evidence type="ECO:0000313" key="2">
    <source>
        <dbReference type="Proteomes" id="UP000076871"/>
    </source>
</evidence>
<dbReference type="InParanoid" id="A0A165DYU3"/>
<organism evidence="1 2">
    <name type="scientific">Laetiporus sulphureus 93-53</name>
    <dbReference type="NCBI Taxonomy" id="1314785"/>
    <lineage>
        <taxon>Eukaryota</taxon>
        <taxon>Fungi</taxon>
        <taxon>Dikarya</taxon>
        <taxon>Basidiomycota</taxon>
        <taxon>Agaricomycotina</taxon>
        <taxon>Agaricomycetes</taxon>
        <taxon>Polyporales</taxon>
        <taxon>Laetiporus</taxon>
    </lineage>
</organism>
<dbReference type="Proteomes" id="UP000076871">
    <property type="component" value="Unassembled WGS sequence"/>
</dbReference>
<keyword evidence="2" id="KW-1185">Reference proteome</keyword>
<evidence type="ECO:0000313" key="1">
    <source>
        <dbReference type="EMBL" id="KZT05909.1"/>
    </source>
</evidence>